<dbReference type="PATRIC" id="fig|1292037.4.peg.7003"/>
<feature type="compositionally biased region" description="Low complexity" evidence="1">
    <location>
        <begin position="260"/>
        <end position="278"/>
    </location>
</feature>
<dbReference type="Proteomes" id="UP000014139">
    <property type="component" value="Unassembled WGS sequence"/>
</dbReference>
<dbReference type="Gene3D" id="1.20.1260.20">
    <property type="entry name" value="PPE superfamily"/>
    <property type="match status" value="1"/>
</dbReference>
<feature type="compositionally biased region" description="Gly residues" evidence="1">
    <location>
        <begin position="376"/>
        <end position="385"/>
    </location>
</feature>
<organism evidence="2 3">
    <name type="scientific">Amycolatopsis vancoresmycina DSM 44592</name>
    <dbReference type="NCBI Taxonomy" id="1292037"/>
    <lineage>
        <taxon>Bacteria</taxon>
        <taxon>Bacillati</taxon>
        <taxon>Actinomycetota</taxon>
        <taxon>Actinomycetes</taxon>
        <taxon>Pseudonocardiales</taxon>
        <taxon>Pseudonocardiaceae</taxon>
        <taxon>Amycolatopsis</taxon>
    </lineage>
</organism>
<dbReference type="InterPro" id="IPR038332">
    <property type="entry name" value="PPE_sf"/>
</dbReference>
<evidence type="ECO:0000256" key="1">
    <source>
        <dbReference type="SAM" id="MobiDB-lite"/>
    </source>
</evidence>
<reference evidence="2 3" key="1">
    <citation type="submission" date="2013-02" db="EMBL/GenBank/DDBJ databases">
        <title>Draft genome sequence of Amycolatopsis vancoresmycina strain DSM 44592T.</title>
        <authorList>
            <person name="Kumar S."/>
            <person name="Kaur N."/>
            <person name="Kaur C."/>
            <person name="Raghava G.P.S."/>
            <person name="Mayilraj S."/>
        </authorList>
    </citation>
    <scope>NUCLEOTIDE SEQUENCE [LARGE SCALE GENOMIC DNA]</scope>
    <source>
        <strain evidence="2 3">DSM 44592</strain>
    </source>
</reference>
<evidence type="ECO:0000313" key="2">
    <source>
        <dbReference type="EMBL" id="EOD63396.1"/>
    </source>
</evidence>
<evidence type="ECO:0008006" key="4">
    <source>
        <dbReference type="Google" id="ProtNLM"/>
    </source>
</evidence>
<feature type="region of interest" description="Disordered" evidence="1">
    <location>
        <begin position="241"/>
        <end position="481"/>
    </location>
</feature>
<feature type="compositionally biased region" description="Low complexity" evidence="1">
    <location>
        <begin position="359"/>
        <end position="370"/>
    </location>
</feature>
<keyword evidence="3" id="KW-1185">Reference proteome</keyword>
<sequence length="481" mass="49313">MTMAQEHAGHRQYEGDFYAETQQKLQQNVHRFGAEDQGDAREGVTPQTQNQAAQYSVEQGKVLLHNQATRGDAPAPGQNYPASTHEDLYNMVHQNMDPKDLDDRGRLANRIGNWLADVSDAANDAVNSSEIQWQGSGAAQAHGFFQNTASYTAETANAAQLSSNRYSQQAAAADHAQKNMPEPTGFNQQAEINKATQQYQSGDLIGATQTMNNVAAKQQQADAAHQQAVQVLQNLDSTYHETASTQPTYTPPPQLGQGDSTSVSGFHGTSSTSFTGTPTIGGTGPGPGGTTGTFVPGGTGPGGTPGGPGPLPGTTPPPTYVPPGTTSGTGTFSGNTNFRATPAASTFGRVTPDGLALPGTTTGGSNTAGGDITRGKGVGRAGTGFAGSRVSGSAGTAPKEAEGGKTGGKTGGERLERGATAAAAAKGKGTAPGAATAAGKKKEDDKEHKNKYAVDEGVFELKAERGPDGEKVVKPTIGETT</sequence>
<dbReference type="eggNOG" id="COG5651">
    <property type="taxonomic scope" value="Bacteria"/>
</dbReference>
<protein>
    <recommendedName>
        <fullName evidence="4">PPE family domain-containing protein</fullName>
    </recommendedName>
</protein>
<feature type="compositionally biased region" description="Low complexity" evidence="1">
    <location>
        <begin position="322"/>
        <end position="334"/>
    </location>
</feature>
<feature type="compositionally biased region" description="Low complexity" evidence="1">
    <location>
        <begin position="418"/>
        <end position="438"/>
    </location>
</feature>
<name>R1HSU7_9PSEU</name>
<feature type="compositionally biased region" description="Gly residues" evidence="1">
    <location>
        <begin position="279"/>
        <end position="306"/>
    </location>
</feature>
<gene>
    <name evidence="2" type="ORF">H480_37280</name>
</gene>
<proteinExistence type="predicted"/>
<accession>R1HSU7</accession>
<feature type="region of interest" description="Disordered" evidence="1">
    <location>
        <begin position="30"/>
        <end position="53"/>
    </location>
</feature>
<dbReference type="AlphaFoldDB" id="R1HSU7"/>
<feature type="compositionally biased region" description="Pro residues" evidence="1">
    <location>
        <begin position="307"/>
        <end position="321"/>
    </location>
</feature>
<feature type="compositionally biased region" description="Basic and acidic residues" evidence="1">
    <location>
        <begin position="32"/>
        <end position="42"/>
    </location>
</feature>
<dbReference type="EMBL" id="AOUO01000628">
    <property type="protein sequence ID" value="EOD63396.1"/>
    <property type="molecule type" value="Genomic_DNA"/>
</dbReference>
<comment type="caution">
    <text evidence="2">The sequence shown here is derived from an EMBL/GenBank/DDBJ whole genome shotgun (WGS) entry which is preliminary data.</text>
</comment>
<evidence type="ECO:0000313" key="3">
    <source>
        <dbReference type="Proteomes" id="UP000014139"/>
    </source>
</evidence>
<feature type="compositionally biased region" description="Basic and acidic residues" evidence="1">
    <location>
        <begin position="440"/>
        <end position="473"/>
    </location>
</feature>